<dbReference type="SUPFAM" id="SSF56731">
    <property type="entry name" value="DNA primase core"/>
    <property type="match status" value="1"/>
</dbReference>
<keyword evidence="2" id="KW-0639">Primosome</keyword>
<dbReference type="Pfam" id="PF13155">
    <property type="entry name" value="Toprim_2"/>
    <property type="match status" value="1"/>
</dbReference>
<dbReference type="InterPro" id="IPR013173">
    <property type="entry name" value="DNA_primase_DnaG_DnaB-bd_dom"/>
</dbReference>
<dbReference type="SMART" id="SM00493">
    <property type="entry name" value="TOPRIM"/>
    <property type="match status" value="1"/>
</dbReference>
<evidence type="ECO:0000256" key="11">
    <source>
        <dbReference type="ARBA" id="ARBA00023163"/>
    </source>
</evidence>
<dbReference type="InterPro" id="IPR019475">
    <property type="entry name" value="DNA_primase_DnaB-bd"/>
</dbReference>
<evidence type="ECO:0000256" key="9">
    <source>
        <dbReference type="ARBA" id="ARBA00022842"/>
    </source>
</evidence>
<evidence type="ECO:0000256" key="2">
    <source>
        <dbReference type="ARBA" id="ARBA00022515"/>
    </source>
</evidence>
<keyword evidence="8" id="KW-0862">Zinc</keyword>
<dbReference type="NCBIfam" id="TIGR01391">
    <property type="entry name" value="dnaG"/>
    <property type="match status" value="1"/>
</dbReference>
<dbReference type="GO" id="GO:0008270">
    <property type="term" value="F:zinc ion binding"/>
    <property type="evidence" value="ECO:0007669"/>
    <property type="project" value="UniProtKB-KW"/>
</dbReference>
<reference evidence="13" key="1">
    <citation type="submission" date="2018-05" db="EMBL/GenBank/DDBJ databases">
        <authorList>
            <person name="Lanie J.A."/>
            <person name="Ng W.-L."/>
            <person name="Kazmierczak K.M."/>
            <person name="Andrzejewski T.M."/>
            <person name="Davidsen T.M."/>
            <person name="Wayne K.J."/>
            <person name="Tettelin H."/>
            <person name="Glass J.I."/>
            <person name="Rusch D."/>
            <person name="Podicherti R."/>
            <person name="Tsui H.-C.T."/>
            <person name="Winkler M.E."/>
        </authorList>
    </citation>
    <scope>NUCLEOTIDE SEQUENCE</scope>
</reference>
<dbReference type="CDD" id="cd03364">
    <property type="entry name" value="TOPRIM_DnaG_primases"/>
    <property type="match status" value="1"/>
</dbReference>
<dbReference type="PROSITE" id="PS50880">
    <property type="entry name" value="TOPRIM"/>
    <property type="match status" value="1"/>
</dbReference>
<dbReference type="InterPro" id="IPR037068">
    <property type="entry name" value="DNA_primase_core_N_sf"/>
</dbReference>
<dbReference type="InterPro" id="IPR013264">
    <property type="entry name" value="DNAG_N"/>
</dbReference>
<evidence type="ECO:0000256" key="4">
    <source>
        <dbReference type="ARBA" id="ARBA00022695"/>
    </source>
</evidence>
<dbReference type="InterPro" id="IPR034151">
    <property type="entry name" value="TOPRIM_DnaG_bac"/>
</dbReference>
<dbReference type="SUPFAM" id="SSF57783">
    <property type="entry name" value="Zinc beta-ribbon"/>
    <property type="match status" value="1"/>
</dbReference>
<dbReference type="AlphaFoldDB" id="A0A382F4A0"/>
<accession>A0A382F4A0</accession>
<evidence type="ECO:0000256" key="1">
    <source>
        <dbReference type="ARBA" id="ARBA00022478"/>
    </source>
</evidence>
<evidence type="ECO:0000313" key="13">
    <source>
        <dbReference type="EMBL" id="SVB57174.1"/>
    </source>
</evidence>
<evidence type="ECO:0000256" key="10">
    <source>
        <dbReference type="ARBA" id="ARBA00023125"/>
    </source>
</evidence>
<dbReference type="EMBL" id="UINC01047646">
    <property type="protein sequence ID" value="SVB57174.1"/>
    <property type="molecule type" value="Genomic_DNA"/>
</dbReference>
<dbReference type="GO" id="GO:0006269">
    <property type="term" value="P:DNA replication, synthesis of primer"/>
    <property type="evidence" value="ECO:0007669"/>
    <property type="project" value="UniProtKB-KW"/>
</dbReference>
<proteinExistence type="predicted"/>
<dbReference type="GO" id="GO:1990077">
    <property type="term" value="C:primosome complex"/>
    <property type="evidence" value="ECO:0007669"/>
    <property type="project" value="UniProtKB-KW"/>
</dbReference>
<keyword evidence="5" id="KW-0235">DNA replication</keyword>
<dbReference type="InterPro" id="IPR036977">
    <property type="entry name" value="DNA_primase_Znf_CHC2"/>
</dbReference>
<feature type="non-terminal residue" evidence="13">
    <location>
        <position position="1"/>
    </location>
</feature>
<dbReference type="PANTHER" id="PTHR30313:SF2">
    <property type="entry name" value="DNA PRIMASE"/>
    <property type="match status" value="1"/>
</dbReference>
<dbReference type="InterPro" id="IPR050219">
    <property type="entry name" value="DnaG_primase"/>
</dbReference>
<dbReference type="GO" id="GO:0003677">
    <property type="term" value="F:DNA binding"/>
    <property type="evidence" value="ECO:0007669"/>
    <property type="project" value="UniProtKB-KW"/>
</dbReference>
<dbReference type="FunFam" id="3.90.980.10:FF:000001">
    <property type="entry name" value="DNA primase"/>
    <property type="match status" value="1"/>
</dbReference>
<organism evidence="13">
    <name type="scientific">marine metagenome</name>
    <dbReference type="NCBI Taxonomy" id="408172"/>
    <lineage>
        <taxon>unclassified sequences</taxon>
        <taxon>metagenomes</taxon>
        <taxon>ecological metagenomes</taxon>
    </lineage>
</organism>
<keyword evidence="9" id="KW-0460">Magnesium</keyword>
<protein>
    <recommendedName>
        <fullName evidence="12">Toprim domain-containing protein</fullName>
    </recommendedName>
</protein>
<dbReference type="SMART" id="SM00400">
    <property type="entry name" value="ZnF_CHCC"/>
    <property type="match status" value="1"/>
</dbReference>
<gene>
    <name evidence="13" type="ORF">METZ01_LOCUS210028</name>
</gene>
<feature type="domain" description="Toprim" evidence="12">
    <location>
        <begin position="198"/>
        <end position="280"/>
    </location>
</feature>
<dbReference type="SUPFAM" id="SSF117023">
    <property type="entry name" value="DNA primase DnaG, C-terminal domain"/>
    <property type="match status" value="1"/>
</dbReference>
<dbReference type="InterPro" id="IPR006171">
    <property type="entry name" value="TOPRIM_dom"/>
</dbReference>
<keyword evidence="6" id="KW-0479">Metal-binding</keyword>
<evidence type="ECO:0000256" key="5">
    <source>
        <dbReference type="ARBA" id="ARBA00022705"/>
    </source>
</evidence>
<dbReference type="Pfam" id="PF01807">
    <property type="entry name" value="Zn_ribbon_DnaG"/>
    <property type="match status" value="1"/>
</dbReference>
<dbReference type="Pfam" id="PF10410">
    <property type="entry name" value="DnaB_bind"/>
    <property type="match status" value="1"/>
</dbReference>
<dbReference type="Pfam" id="PF08278">
    <property type="entry name" value="DnaG_DnaB_bind"/>
    <property type="match status" value="1"/>
</dbReference>
<name>A0A382F4A0_9ZZZZ</name>
<evidence type="ECO:0000256" key="8">
    <source>
        <dbReference type="ARBA" id="ARBA00022833"/>
    </source>
</evidence>
<dbReference type="GO" id="GO:0003899">
    <property type="term" value="F:DNA-directed RNA polymerase activity"/>
    <property type="evidence" value="ECO:0007669"/>
    <property type="project" value="InterPro"/>
</dbReference>
<evidence type="ECO:0000259" key="12">
    <source>
        <dbReference type="PROSITE" id="PS50880"/>
    </source>
</evidence>
<dbReference type="Gene3D" id="3.90.580.10">
    <property type="entry name" value="Zinc finger, CHC2-type domain"/>
    <property type="match status" value="1"/>
</dbReference>
<keyword evidence="7" id="KW-0863">Zinc-finger</keyword>
<dbReference type="Gene3D" id="3.90.980.10">
    <property type="entry name" value="DNA primase, catalytic core, N-terminal domain"/>
    <property type="match status" value="1"/>
</dbReference>
<keyword evidence="3" id="KW-0808">Transferase</keyword>
<dbReference type="Gene3D" id="1.10.860.10">
    <property type="entry name" value="DNAb Helicase, Chain A"/>
    <property type="match status" value="1"/>
</dbReference>
<sequence>GFYHCFGCGAHGTALGFLIDFDRLTFIEAIEELAKIAGVTIPKTKQGRSDSVKNKNLQDLLLELTSHYIDNLSKSKKAIEYLKTRGIDGQTAKKFSIGFSEDSWDEVLKKFGTSKKNIENLFDCGLIIKKDNGGYYDRFRNRIMFPIKNNKGHVLGFGGRIIDQGDPKYLNSPETQLFKKGELLYGLYESKEFLRSSNHAIVVEGYTDVISLAHNGFKNSLATLGTATTDAHIKKAFRFADKITFCFDGDSAGRKAAWKACEICLLNIRANKEVHFLILPKDQDPDETMQSSGPEFFKTLLKNATPLSDFLIETIKRKFDTSRPSGIASAAEYSMVPVNRIRNGIYKDHLIEKIASELKVKTSQLKKFQHQDRTYRIQKISLQSQKTPSTYRPSLIRQAINILMHYPEVVREISEEKEFKHIHEKGIDILREIITLIQSNESIKLATIIEHFNDQTIKDHLKSMTVEKLIISQMEAKNELHEIILRLNERNTRSELKKLVSKAKDNALTESQRKRFLTLSKSIEIK</sequence>
<dbReference type="InterPro" id="IPR006295">
    <property type="entry name" value="DNA_primase_DnaG"/>
</dbReference>
<dbReference type="GO" id="GO:0000428">
    <property type="term" value="C:DNA-directed RNA polymerase complex"/>
    <property type="evidence" value="ECO:0007669"/>
    <property type="project" value="UniProtKB-KW"/>
</dbReference>
<dbReference type="Gene3D" id="3.40.1360.10">
    <property type="match status" value="1"/>
</dbReference>
<evidence type="ECO:0000256" key="3">
    <source>
        <dbReference type="ARBA" id="ARBA00022679"/>
    </source>
</evidence>
<keyword evidence="1" id="KW-0240">DNA-directed RNA polymerase</keyword>
<dbReference type="InterPro" id="IPR016136">
    <property type="entry name" value="DNA_helicase_N/primase_C"/>
</dbReference>
<dbReference type="PANTHER" id="PTHR30313">
    <property type="entry name" value="DNA PRIMASE"/>
    <property type="match status" value="1"/>
</dbReference>
<dbReference type="Pfam" id="PF08275">
    <property type="entry name" value="DNAG_N"/>
    <property type="match status" value="1"/>
</dbReference>
<dbReference type="SMART" id="SM00766">
    <property type="entry name" value="DnaG_DnaB_bind"/>
    <property type="match status" value="1"/>
</dbReference>
<keyword evidence="11" id="KW-0804">Transcription</keyword>
<evidence type="ECO:0000256" key="6">
    <source>
        <dbReference type="ARBA" id="ARBA00022723"/>
    </source>
</evidence>
<dbReference type="FunFam" id="3.40.1360.10:FF:000002">
    <property type="entry name" value="DNA primase"/>
    <property type="match status" value="1"/>
</dbReference>
<dbReference type="GO" id="GO:0005737">
    <property type="term" value="C:cytoplasm"/>
    <property type="evidence" value="ECO:0007669"/>
    <property type="project" value="TreeGrafter"/>
</dbReference>
<evidence type="ECO:0000256" key="7">
    <source>
        <dbReference type="ARBA" id="ARBA00022771"/>
    </source>
</evidence>
<dbReference type="InterPro" id="IPR002694">
    <property type="entry name" value="Znf_CHC2"/>
</dbReference>
<keyword evidence="10" id="KW-0238">DNA-binding</keyword>
<keyword evidence="4" id="KW-0548">Nucleotidyltransferase</keyword>